<dbReference type="OrthoDB" id="10345862at2759"/>
<reference evidence="1" key="1">
    <citation type="submission" date="2021-07" db="EMBL/GenBank/DDBJ databases">
        <authorList>
            <person name="Durling M."/>
        </authorList>
    </citation>
    <scope>NUCLEOTIDE SEQUENCE</scope>
</reference>
<gene>
    <name evidence="1" type="ORF">HYALB_00013866</name>
</gene>
<accession>A0A9N9LY51</accession>
<keyword evidence="2" id="KW-1185">Reference proteome</keyword>
<name>A0A9N9LY51_9HELO</name>
<evidence type="ECO:0000313" key="2">
    <source>
        <dbReference type="Proteomes" id="UP000701801"/>
    </source>
</evidence>
<proteinExistence type="predicted"/>
<dbReference type="EMBL" id="CAJVRM010000457">
    <property type="protein sequence ID" value="CAG8981205.1"/>
    <property type="molecule type" value="Genomic_DNA"/>
</dbReference>
<comment type="caution">
    <text evidence="1">The sequence shown here is derived from an EMBL/GenBank/DDBJ whole genome shotgun (WGS) entry which is preliminary data.</text>
</comment>
<sequence length="234" mass="26282">MHLPASSSPLSTREREIFMDSVLCICYARGVRATHSDLLDTKRFGSYEMARIGKLSAMAPDHSLRRFDELGIDKKTIVEIRTIHFGDVRFRLGCSTAALVGDVSSCTCLALCPKAKEKVARLGNCIASDVFHAVLDSIEEARGSDDQHSNSDQYSERKLIDVHCHERSDNSIPKNDVGRIDDRHLWGGNRDIVDFVTWKSVAAIQSLRGYLRRRFFPYSVNGILTTHGRIQDRG</sequence>
<protein>
    <submittedName>
        <fullName evidence="1">Uncharacterized protein</fullName>
    </submittedName>
</protein>
<evidence type="ECO:0000313" key="1">
    <source>
        <dbReference type="EMBL" id="CAG8981205.1"/>
    </source>
</evidence>
<dbReference type="AlphaFoldDB" id="A0A9N9LY51"/>
<organism evidence="1 2">
    <name type="scientific">Hymenoscyphus albidus</name>
    <dbReference type="NCBI Taxonomy" id="595503"/>
    <lineage>
        <taxon>Eukaryota</taxon>
        <taxon>Fungi</taxon>
        <taxon>Dikarya</taxon>
        <taxon>Ascomycota</taxon>
        <taxon>Pezizomycotina</taxon>
        <taxon>Leotiomycetes</taxon>
        <taxon>Helotiales</taxon>
        <taxon>Helotiaceae</taxon>
        <taxon>Hymenoscyphus</taxon>
    </lineage>
</organism>
<dbReference type="Proteomes" id="UP000701801">
    <property type="component" value="Unassembled WGS sequence"/>
</dbReference>